<evidence type="ECO:0000313" key="1">
    <source>
        <dbReference type="EMBL" id="PIS42021.1"/>
    </source>
</evidence>
<protein>
    <submittedName>
        <fullName evidence="1">Uncharacterized protein</fullName>
    </submittedName>
</protein>
<sequence>MKKPFQKFSRIAVISLAIAIGSLIIGLGMHIALAAWTPPLSAPPEGDIAAPLNISKASQYKEGSLLLGGAASPDPYRLYVMGAEKVTGDLEIQGNILPITGGTGGGHLGSASNFWNKLYLKSEADSGIIFNGGNSPTFRYNDTANQFQFVYGPSSILTVSNTGDVTADDVSLSGKLLVSVATPSTAKIQVGTFSVPVSRNGIDVYTDVQSSSAISGTNKTYEPSAAGVFGSSLYGRGVMGTSYSTSLYAAGVMGESETTNGVYATTRNPLAYGIYAGNEGGGGVGGYAGYFQGSVRVEGNILEVMGDVEVGWGLTVDTDTLFVNSISNRVGIGTTTPEARLEVAATGSSVAAFRAFAGNTSGTGSGNGSLTTPAAVYAQGGNSSVDGWNFGVYALAGISSGSAYTTAVYGKTSDATSSYAGYFVGPIEIASSGGVYGDLTVGRNATISGDLKNSGGLEVIDGSSGANCGGHVPSSYDQGTMFICKYCSGVPVGNWTYVLMVRLGDEWKSVASDTYGNCGT</sequence>
<organism evidence="1 2">
    <name type="scientific">Candidatus Kerfeldbacteria bacterium CG08_land_8_20_14_0_20_40_16</name>
    <dbReference type="NCBI Taxonomy" id="2014244"/>
    <lineage>
        <taxon>Bacteria</taxon>
        <taxon>Candidatus Kerfeldiibacteriota</taxon>
    </lineage>
</organism>
<dbReference type="Proteomes" id="UP000231542">
    <property type="component" value="Unassembled WGS sequence"/>
</dbReference>
<comment type="caution">
    <text evidence="1">The sequence shown here is derived from an EMBL/GenBank/DDBJ whole genome shotgun (WGS) entry which is preliminary data.</text>
</comment>
<dbReference type="AlphaFoldDB" id="A0A2H0YU50"/>
<evidence type="ECO:0000313" key="2">
    <source>
        <dbReference type="Proteomes" id="UP000231542"/>
    </source>
</evidence>
<gene>
    <name evidence="1" type="ORF">COT24_05695</name>
</gene>
<dbReference type="EMBL" id="PEXU01000062">
    <property type="protein sequence ID" value="PIS42021.1"/>
    <property type="molecule type" value="Genomic_DNA"/>
</dbReference>
<name>A0A2H0YU50_9BACT</name>
<accession>A0A2H0YU50</accession>
<proteinExistence type="predicted"/>
<reference evidence="1 2" key="1">
    <citation type="submission" date="2017-09" db="EMBL/GenBank/DDBJ databases">
        <title>Depth-based differentiation of microbial function through sediment-hosted aquifers and enrichment of novel symbionts in the deep terrestrial subsurface.</title>
        <authorList>
            <person name="Probst A.J."/>
            <person name="Ladd B."/>
            <person name="Jarett J.K."/>
            <person name="Geller-Mcgrath D.E."/>
            <person name="Sieber C.M."/>
            <person name="Emerson J.B."/>
            <person name="Anantharaman K."/>
            <person name="Thomas B.C."/>
            <person name="Malmstrom R."/>
            <person name="Stieglmeier M."/>
            <person name="Klingl A."/>
            <person name="Woyke T."/>
            <person name="Ryan C.M."/>
            <person name="Banfield J.F."/>
        </authorList>
    </citation>
    <scope>NUCLEOTIDE SEQUENCE [LARGE SCALE GENOMIC DNA]</scope>
    <source>
        <strain evidence="1">CG08_land_8_20_14_0_20_40_16</strain>
    </source>
</reference>